<dbReference type="Proteomes" id="UP000441399">
    <property type="component" value="Unassembled WGS sequence"/>
</dbReference>
<organism evidence="1 2">
    <name type="scientific">BD1-7 clade bacterium</name>
    <dbReference type="NCBI Taxonomy" id="2029982"/>
    <lineage>
        <taxon>Bacteria</taxon>
        <taxon>Pseudomonadati</taxon>
        <taxon>Pseudomonadota</taxon>
        <taxon>Gammaproteobacteria</taxon>
        <taxon>Cellvibrionales</taxon>
        <taxon>Spongiibacteraceae</taxon>
        <taxon>BD1-7 clade</taxon>
    </lineage>
</organism>
<dbReference type="AlphaFoldDB" id="A0A5S9MSA9"/>
<name>A0A5S9MSA9_9GAMM</name>
<protein>
    <submittedName>
        <fullName evidence="1">Uncharacterized protein</fullName>
    </submittedName>
</protein>
<accession>A0A5S9MSA9</accession>
<evidence type="ECO:0000313" key="2">
    <source>
        <dbReference type="Proteomes" id="UP000441399"/>
    </source>
</evidence>
<dbReference type="EMBL" id="CACSIO010000001">
    <property type="protein sequence ID" value="CAA0079883.1"/>
    <property type="molecule type" value="Genomic_DNA"/>
</dbReference>
<keyword evidence="2" id="KW-1185">Reference proteome</keyword>
<gene>
    <name evidence="1" type="ORF">OPDIPICF_00145</name>
</gene>
<proteinExistence type="predicted"/>
<evidence type="ECO:0000313" key="1">
    <source>
        <dbReference type="EMBL" id="CAA0079883.1"/>
    </source>
</evidence>
<sequence>MNYFTLQNLHKKETEVDVKVDTNRNSIAV</sequence>
<reference evidence="1 2" key="1">
    <citation type="submission" date="2019-11" db="EMBL/GenBank/DDBJ databases">
        <authorList>
            <person name="Holert J."/>
        </authorList>
    </citation>
    <scope>NUCLEOTIDE SEQUENCE [LARGE SCALE GENOMIC DNA]</scope>
    <source>
        <strain evidence="1">SB11_3</strain>
    </source>
</reference>